<dbReference type="InterPro" id="IPR002885">
    <property type="entry name" value="PPR_rpt"/>
</dbReference>
<dbReference type="GO" id="GO:0003676">
    <property type="term" value="F:nucleic acid binding"/>
    <property type="evidence" value="ECO:0007669"/>
    <property type="project" value="InterPro"/>
</dbReference>
<feature type="compositionally biased region" description="Polar residues" evidence="3">
    <location>
        <begin position="1145"/>
        <end position="1159"/>
    </location>
</feature>
<dbReference type="InterPro" id="IPR012337">
    <property type="entry name" value="RNaseH-like_sf"/>
</dbReference>
<dbReference type="PROSITE" id="PS50994">
    <property type="entry name" value="INTEGRASE"/>
    <property type="match status" value="1"/>
</dbReference>
<dbReference type="CDD" id="cd01647">
    <property type="entry name" value="RT_LTR"/>
    <property type="match status" value="1"/>
</dbReference>
<comment type="caution">
    <text evidence="6">The sequence shown here is derived from an EMBL/GenBank/DDBJ whole genome shotgun (WGS) entry which is preliminary data.</text>
</comment>
<dbReference type="InterPro" id="IPR043128">
    <property type="entry name" value="Rev_trsase/Diguanyl_cyclase"/>
</dbReference>
<evidence type="ECO:0000256" key="2">
    <source>
        <dbReference type="PROSITE-ProRule" id="PRU00708"/>
    </source>
</evidence>
<feature type="region of interest" description="Disordered" evidence="3">
    <location>
        <begin position="1381"/>
        <end position="1427"/>
    </location>
</feature>
<dbReference type="InterPro" id="IPR011990">
    <property type="entry name" value="TPR-like_helical_dom_sf"/>
</dbReference>
<dbReference type="CDD" id="cd09279">
    <property type="entry name" value="RNase_HI_like"/>
    <property type="match status" value="1"/>
</dbReference>
<feature type="repeat" description="PPR" evidence="2">
    <location>
        <begin position="313"/>
        <end position="347"/>
    </location>
</feature>
<dbReference type="PANTHER" id="PTHR48475:SF2">
    <property type="entry name" value="RIBONUCLEASE H"/>
    <property type="match status" value="1"/>
</dbReference>
<dbReference type="InterPro" id="IPR005162">
    <property type="entry name" value="Retrotrans_gag_dom"/>
</dbReference>
<dbReference type="Pfam" id="PF13456">
    <property type="entry name" value="RVT_3"/>
    <property type="match status" value="1"/>
</dbReference>
<feature type="compositionally biased region" description="Polar residues" evidence="3">
    <location>
        <begin position="1195"/>
        <end position="1204"/>
    </location>
</feature>
<evidence type="ECO:0000256" key="1">
    <source>
        <dbReference type="ARBA" id="ARBA00022737"/>
    </source>
</evidence>
<dbReference type="InterPro" id="IPR002156">
    <property type="entry name" value="RNaseH_domain"/>
</dbReference>
<dbReference type="NCBIfam" id="TIGR00756">
    <property type="entry name" value="PPR"/>
    <property type="match status" value="6"/>
</dbReference>
<dbReference type="PROSITE" id="PS50879">
    <property type="entry name" value="RNASE_H_1"/>
    <property type="match status" value="1"/>
</dbReference>
<organism evidence="6">
    <name type="scientific">Tanacetum cinerariifolium</name>
    <name type="common">Dalmatian daisy</name>
    <name type="synonym">Chrysanthemum cinerariifolium</name>
    <dbReference type="NCBI Taxonomy" id="118510"/>
    <lineage>
        <taxon>Eukaryota</taxon>
        <taxon>Viridiplantae</taxon>
        <taxon>Streptophyta</taxon>
        <taxon>Embryophyta</taxon>
        <taxon>Tracheophyta</taxon>
        <taxon>Spermatophyta</taxon>
        <taxon>Magnoliopsida</taxon>
        <taxon>eudicotyledons</taxon>
        <taxon>Gunneridae</taxon>
        <taxon>Pentapetalae</taxon>
        <taxon>asterids</taxon>
        <taxon>campanulids</taxon>
        <taxon>Asterales</taxon>
        <taxon>Asteraceae</taxon>
        <taxon>Asteroideae</taxon>
        <taxon>Anthemideae</taxon>
        <taxon>Anthemidinae</taxon>
        <taxon>Tanacetum</taxon>
    </lineage>
</organism>
<gene>
    <name evidence="6" type="ORF">Tci_042874</name>
</gene>
<feature type="compositionally biased region" description="Basic and acidic residues" evidence="3">
    <location>
        <begin position="1160"/>
        <end position="1188"/>
    </location>
</feature>
<dbReference type="InterPro" id="IPR043502">
    <property type="entry name" value="DNA/RNA_pol_sf"/>
</dbReference>
<dbReference type="GO" id="GO:0004523">
    <property type="term" value="F:RNA-DNA hybrid ribonuclease activity"/>
    <property type="evidence" value="ECO:0007669"/>
    <property type="project" value="InterPro"/>
</dbReference>
<feature type="repeat" description="PPR" evidence="2">
    <location>
        <begin position="383"/>
        <end position="417"/>
    </location>
</feature>
<dbReference type="Gene3D" id="3.10.10.10">
    <property type="entry name" value="HIV Type 1 Reverse Transcriptase, subunit A, domain 1"/>
    <property type="match status" value="1"/>
</dbReference>
<dbReference type="SUPFAM" id="SSF53098">
    <property type="entry name" value="Ribonuclease H-like"/>
    <property type="match status" value="2"/>
</dbReference>
<sequence length="2363" mass="268836">TFLCLFRYPYSSKPNCDEIGIDRESFCDIVKNEKWDDFRIRRLFDSVLAPVWVSRVLLELKDEPLLAFKFFRWAEMRPRFCHTSEGYCILAHILFFHRFYSDAHCILRDLVGLSSDRHLPGCDVFDVMWSTRNTCRFGWGVFDTLFNVLVELGKFEEANECFLRMRTFKVLPKPRSCNSFLGRLTKTGKGEFSKKFFKEMIGAGIKLSVFTYNIMIDYLCKEGDVEGAQRLYADMKVLGVTPDIVTYNSLIDGYGKLGQLAESMCIYNDMKKAGCLPDVITYNALINCFCKFGKMPQAFEFLHYMKNSGLKPNVVTYSTFIDAFCKEGMMQQAIKFFMDMRRVGLFPNEFTYTSLVDANCKAGNIEEAVKLIKEMSEAGITVNTVTCTALLDGLTKEGKMKEAEEFFNEMSKTGISSPNRENEASILPQGFHHFHHRPVPVSADAYIDGHSLHDLNSVDQRSGEIIEPKIDRDSVNNESLDNEDESGAVDCMHESYQHPLAHHNVGVDGGHSSLDSNGSSKDAYDIMSLNDVSPLETARARFVDFVVDNFISSHVVKVTDSEANGISQSVEEDTSKRKARDVQYEGDPRFVLPLMYVANMYETMVNEVNMRLSSLDGMSEKTIGVALEAAGGLYRKLAKKFPRKGSCTFKRRELATSFETRSRFPELVIQEEKRVRFVVVNGLDIIEKPTVAHIDDAEWFKRLTGRSDVAVSPRDYKFYAPRHKYRRSGQNPVSSISGFPNFPGADNCSPMSVTQDYQSLTEVHRPITRHPQHHLTPITAPWPFYKWGIDIAGPFLEGPGKVKFLIVAMDYFMKWIEAKAVATITGGQVKKFVWDNIVCQFGIPGKIISDNVKHPQSNGLVERANRSLGEGIKARLGEGNKNWVEELPHVLWAHRTMVKSSHDDTPFSLTYGTKAVIPAEIRMPTYRTTADNAESLNYRPYLGPKDMEALRGIHSIKGTSHDKVNGVYFLVHGPSHKFIWYKNKVLHTRIAFYSGQTRSNLIFVSTSWRQPWDPTLGITLRRMSAVANTTPIATTVTKPTTNPRDADSTPRANIQDFCEEYYEDILPIIMNKVRRDKRKNVHARLDFREGSREGRTKKGSHYSSARTLSARLERLKARDHLRYNDRHVLDRLGHRRQSAFDRFSETYSPSTNMSRPGRTSSKDRSRGRSRPHRLDASNRDRPENKECFRGVGESYDNSHSSYGTEINHRYRYHDRDRSRHMKRGRDSESLLSSVTKSDSNDGRHWKSRSKRHKPTDEDDLTMPWMCEEVDPFTPRIHNFKSSRAAKVWFDVLPLESIDSYKDLKAAFLAYFMQQKKYVKDPVEIHNIKQKDGETVEDFMERFKVETGRIKGAPKCMRIFGLMHGEKPPPLAKRKVIHHEEHMTSQNGKLQKRGLTSKVSQGKEGGIAGLPPYKDTKKNSRGQGTKVPAAATYDDPVEKRNSNKFCDFHNDKGHSTDECMQLKKKIKELVRAGKLSHLIKEIKHGRDQSKVGKKETPAKDKPTEIYMIQSWQRMTRQKVTQSFERVREITFPSLATSSGTEGPLVIEAKIGGHMIHRMYVDGGSSTEVLYEYCFIRLLPEVKNQMVLATTSLTGCSGETIWPLGQLRLLVTIGDVNHFTRAWMNFMIVRTILIPAECTTVITSSKEIPKEAGVHHENFKVALHPNFPDQEVAIERTLSTKGRTELCSLLKENLDIFSWQPSDMTGVPQSVAEHRLNIREGYSPVRHGKNARRQLANVCRFYEFKQGLSAGLLPLPEIDWKVESLYGYHFKCFLDAYKCYHQIQLAESDEEKTAFHTGQGVFCYTKMPLCLKNVSATYQQLVNKAFDGQIGQNIEVYVDDLVIKSHIEAKMLKDIDETFHTLRKINMKLNPKKYTFGAVKGMFLGYMITLEGIKSCPDKTKVVLQLPSPRTIKERDGLDASLLRKLRITGPKTELYSNGKASSITSFRSQEAKRTITKIKRHAGRTQYHIPAKDTLFTDGSSCVDGSGARLILTSLEGTKFTYTLRFQFAASNNEAEYEALIAGLRIAAQMGVQNVHVSVDSKLVENQVLGAYVAKEENMIKYLEKVKSLVNGFTNFFINQVPRSKNKKVDALSKIASTGFAHLSKQVLVEILKEKSIQEKEVTTVVKGDGPTRSFLTSWLRCVRPLQVDYVIREIHEGSCSTHAGPHSVVAKTIRLGYYWQTMHRDTRDMIRTCNDCQIHRPVTRSPQQLLTLITASLPFYEWVIDIAGPFLEAPGKSNGLVKRANQSLREGIKARSGEENKNWVEELPHVLWAHRTIIKSRHGDTPFSLTYGTEAVIPANIGMPTYRTTAVDVVHNDEELRLNLDMLEERRERAVIREAKSKFNDASRAVDRGKLGSEKDLTR</sequence>
<dbReference type="InterPro" id="IPR000477">
    <property type="entry name" value="RT_dom"/>
</dbReference>
<dbReference type="PANTHER" id="PTHR48475">
    <property type="entry name" value="RIBONUCLEASE H"/>
    <property type="match status" value="1"/>
</dbReference>
<accession>A0A6L2MA45</accession>
<name>A0A6L2MA45_TANCI</name>
<feature type="repeat" description="PPR" evidence="2">
    <location>
        <begin position="348"/>
        <end position="382"/>
    </location>
</feature>
<dbReference type="Pfam" id="PF03732">
    <property type="entry name" value="Retrotrans_gag"/>
    <property type="match status" value="1"/>
</dbReference>
<evidence type="ECO:0000259" key="5">
    <source>
        <dbReference type="PROSITE" id="PS50994"/>
    </source>
</evidence>
<evidence type="ECO:0000313" key="6">
    <source>
        <dbReference type="EMBL" id="GEU70896.1"/>
    </source>
</evidence>
<dbReference type="InterPro" id="IPR001584">
    <property type="entry name" value="Integrase_cat-core"/>
</dbReference>
<dbReference type="Gene3D" id="1.25.40.10">
    <property type="entry name" value="Tetratricopeptide repeat domain"/>
    <property type="match status" value="4"/>
</dbReference>
<dbReference type="Pfam" id="PF17921">
    <property type="entry name" value="Integrase_H2C2"/>
    <property type="match status" value="1"/>
</dbReference>
<feature type="region of interest" description="Disordered" evidence="3">
    <location>
        <begin position="1140"/>
        <end position="1258"/>
    </location>
</feature>
<dbReference type="SUPFAM" id="SSF56672">
    <property type="entry name" value="DNA/RNA polymerases"/>
    <property type="match status" value="1"/>
</dbReference>
<proteinExistence type="predicted"/>
<dbReference type="Gene3D" id="3.30.420.10">
    <property type="entry name" value="Ribonuclease H-like superfamily/Ribonuclease H"/>
    <property type="match status" value="4"/>
</dbReference>
<feature type="repeat" description="PPR" evidence="2">
    <location>
        <begin position="278"/>
        <end position="312"/>
    </location>
</feature>
<dbReference type="Pfam" id="PF00078">
    <property type="entry name" value="RVT_1"/>
    <property type="match status" value="1"/>
</dbReference>
<dbReference type="PROSITE" id="PS51375">
    <property type="entry name" value="PPR"/>
    <property type="match status" value="6"/>
</dbReference>
<feature type="repeat" description="PPR" evidence="2">
    <location>
        <begin position="208"/>
        <end position="242"/>
    </location>
</feature>
<feature type="repeat" description="PPR" evidence="2">
    <location>
        <begin position="243"/>
        <end position="277"/>
    </location>
</feature>
<reference evidence="6" key="1">
    <citation type="journal article" date="2019" name="Sci. Rep.">
        <title>Draft genome of Tanacetum cinerariifolium, the natural source of mosquito coil.</title>
        <authorList>
            <person name="Yamashiro T."/>
            <person name="Shiraishi A."/>
            <person name="Satake H."/>
            <person name="Nakayama K."/>
        </authorList>
    </citation>
    <scope>NUCLEOTIDE SEQUENCE</scope>
</reference>
<feature type="domain" description="Integrase catalytic" evidence="5">
    <location>
        <begin position="779"/>
        <end position="851"/>
    </location>
</feature>
<keyword evidence="1" id="KW-0677">Repeat</keyword>
<dbReference type="Pfam" id="PF12854">
    <property type="entry name" value="PPR_1"/>
    <property type="match status" value="1"/>
</dbReference>
<dbReference type="Pfam" id="PF13041">
    <property type="entry name" value="PPR_2"/>
    <property type="match status" value="3"/>
</dbReference>
<dbReference type="Pfam" id="PF01535">
    <property type="entry name" value="PPR"/>
    <property type="match status" value="2"/>
</dbReference>
<evidence type="ECO:0000256" key="3">
    <source>
        <dbReference type="SAM" id="MobiDB-lite"/>
    </source>
</evidence>
<dbReference type="Gene3D" id="1.10.340.70">
    <property type="match status" value="1"/>
</dbReference>
<dbReference type="InterPro" id="IPR036397">
    <property type="entry name" value="RNaseH_sf"/>
</dbReference>
<dbReference type="InterPro" id="IPR041588">
    <property type="entry name" value="Integrase_H2C2"/>
</dbReference>
<dbReference type="GO" id="GO:0015074">
    <property type="term" value="P:DNA integration"/>
    <property type="evidence" value="ECO:0007669"/>
    <property type="project" value="InterPro"/>
</dbReference>
<feature type="non-terminal residue" evidence="6">
    <location>
        <position position="1"/>
    </location>
</feature>
<dbReference type="Gene3D" id="3.30.70.270">
    <property type="match status" value="1"/>
</dbReference>
<evidence type="ECO:0000259" key="4">
    <source>
        <dbReference type="PROSITE" id="PS50879"/>
    </source>
</evidence>
<feature type="region of interest" description="Disordered" evidence="3">
    <location>
        <begin position="2343"/>
        <end position="2363"/>
    </location>
</feature>
<feature type="domain" description="RNase H type-1" evidence="4">
    <location>
        <begin position="1968"/>
        <end position="2100"/>
    </location>
</feature>
<protein>
    <submittedName>
        <fullName evidence="6">Putative pentatricopeptide repeat-containing protein At2g02150</fullName>
    </submittedName>
</protein>
<dbReference type="EMBL" id="BKCJ010006202">
    <property type="protein sequence ID" value="GEU70896.1"/>
    <property type="molecule type" value="Genomic_DNA"/>
</dbReference>